<proteinExistence type="predicted"/>
<dbReference type="EMBL" id="JN885992">
    <property type="protein sequence ID" value="AEX62106.1"/>
    <property type="molecule type" value="Genomic_DNA"/>
</dbReference>
<accession>H2ECG8</accession>
<reference evidence="1" key="1">
    <citation type="submission" date="2011-10" db="EMBL/GenBank/DDBJ databases">
        <title>Provirophages and transpovirons: unique mobilome of giant viruses.</title>
        <authorList>
            <person name="Desnues C."/>
            <person name="LaScola B."/>
            <person name="Yutin N."/>
            <person name="Fournous G."/>
            <person name="Koonin E."/>
            <person name="Raoult D."/>
        </authorList>
    </citation>
    <scope>NUCLEOTIDE SEQUENCE</scope>
    <source>
        <strain evidence="1">Mv13-c7</strain>
    </source>
</reference>
<gene>
    <name evidence="1" type="ORF">c7_L1244</name>
</gene>
<evidence type="ECO:0000313" key="1">
    <source>
        <dbReference type="EMBL" id="AEX62106.1"/>
    </source>
</evidence>
<sequence length="22" mass="2737">MIIFAKKINISFKYLFKNNIKY</sequence>
<protein>
    <submittedName>
        <fullName evidence="1">Uncharacterized protein</fullName>
    </submittedName>
</protein>
<organism evidence="1">
    <name type="scientific">Megavirus courdo7</name>
    <dbReference type="NCBI Taxonomy" id="1128135"/>
    <lineage>
        <taxon>Viruses</taxon>
        <taxon>Varidnaviria</taxon>
        <taxon>Bamfordvirae</taxon>
        <taxon>Nucleocytoviricota</taxon>
        <taxon>Megaviricetes</taxon>
        <taxon>Imitervirales</taxon>
        <taxon>Mimiviridae</taxon>
        <taxon>Megamimivirinae</taxon>
        <taxon>Megavirus</taxon>
    </lineage>
</organism>
<name>H2ECG8_9VIRU</name>